<dbReference type="OrthoDB" id="2751008at2"/>
<dbReference type="AlphaFoldDB" id="A0A5S4H5Q2"/>
<dbReference type="EMBL" id="VCKZ01000051">
    <property type="protein sequence ID" value="TMR40555.1"/>
    <property type="molecule type" value="Genomic_DNA"/>
</dbReference>
<organism evidence="3 4">
    <name type="scientific">Actinomadura geliboluensis</name>
    <dbReference type="NCBI Taxonomy" id="882440"/>
    <lineage>
        <taxon>Bacteria</taxon>
        <taxon>Bacillati</taxon>
        <taxon>Actinomycetota</taxon>
        <taxon>Actinomycetes</taxon>
        <taxon>Streptosporangiales</taxon>
        <taxon>Thermomonosporaceae</taxon>
        <taxon>Actinomadura</taxon>
    </lineage>
</organism>
<feature type="region of interest" description="Disordered" evidence="1">
    <location>
        <begin position="217"/>
        <end position="285"/>
    </location>
</feature>
<evidence type="ECO:0000256" key="1">
    <source>
        <dbReference type="SAM" id="MobiDB-lite"/>
    </source>
</evidence>
<dbReference type="RefSeq" id="WP_138636080.1">
    <property type="nucleotide sequence ID" value="NZ_VCKZ01000051.1"/>
</dbReference>
<protein>
    <recommendedName>
        <fullName evidence="2">Deoxyribonuclease NucA/NucB domain-containing protein</fullName>
    </recommendedName>
</protein>
<evidence type="ECO:0000313" key="3">
    <source>
        <dbReference type="EMBL" id="TMR40555.1"/>
    </source>
</evidence>
<reference evidence="3 4" key="1">
    <citation type="submission" date="2019-05" db="EMBL/GenBank/DDBJ databases">
        <title>Draft genome sequence of Actinomadura geliboluensis A8036.</title>
        <authorList>
            <person name="Saricaoglu S."/>
            <person name="Isik K."/>
        </authorList>
    </citation>
    <scope>NUCLEOTIDE SEQUENCE [LARGE SCALE GENOMIC DNA]</scope>
    <source>
        <strain evidence="3 4">A8036</strain>
    </source>
</reference>
<name>A0A5S4H5Q2_9ACTN</name>
<gene>
    <name evidence="3" type="ORF">ETD96_10230</name>
</gene>
<accession>A0A5S4H5Q2</accession>
<comment type="caution">
    <text evidence="3">The sequence shown here is derived from an EMBL/GenBank/DDBJ whole genome shotgun (WGS) entry which is preliminary data.</text>
</comment>
<sequence length="314" mass="33608">MANAALGPGEQLQVALSPARPLAAADGGVSAAAVCNRYNRTQVCQSVTFRVNVLRNRRPVGYLTGHITQAIVFNTKSRSFRENFALKTTGVHGQAGGVRETLAVSCGGGCKARSGVPAGRVLHTGATIKGKITYADGVRPGKVHSTASRYTLTFTKPGYTPGAVSWTSIGYRCDDTIKTQRPGCVIPRYAPTMTAMRKLPHIAANIRRIQTRGPGHYGRPGSGHPLHRLTDKKQQNDNRRAVCGRKVVGPPPRPGVSCDEYPFASSREGGTKLGKKDRGTAWVPSSEQNKQAGYITSSHNAQRVLNGDAFYVSV</sequence>
<evidence type="ECO:0000259" key="2">
    <source>
        <dbReference type="Pfam" id="PF14040"/>
    </source>
</evidence>
<dbReference type="InterPro" id="IPR029476">
    <property type="entry name" value="DNase_NucA_NucB"/>
</dbReference>
<keyword evidence="4" id="KW-1185">Reference proteome</keyword>
<feature type="compositionally biased region" description="Basic and acidic residues" evidence="1">
    <location>
        <begin position="228"/>
        <end position="240"/>
    </location>
</feature>
<feature type="domain" description="Deoxyribonuclease NucA/NucB" evidence="2">
    <location>
        <begin position="230"/>
        <end position="313"/>
    </location>
</feature>
<dbReference type="Pfam" id="PF14040">
    <property type="entry name" value="DNase_NucA_NucB"/>
    <property type="match status" value="1"/>
</dbReference>
<proteinExistence type="predicted"/>
<dbReference type="Proteomes" id="UP000305238">
    <property type="component" value="Unassembled WGS sequence"/>
</dbReference>
<evidence type="ECO:0000313" key="4">
    <source>
        <dbReference type="Proteomes" id="UP000305238"/>
    </source>
</evidence>